<evidence type="ECO:0000313" key="2">
    <source>
        <dbReference type="Proteomes" id="UP000001116"/>
    </source>
</evidence>
<proteinExistence type="predicted"/>
<reference evidence="2" key="1">
    <citation type="journal article" date="2008" name="PLoS ONE">
        <title>Survival in nuclear waste, extreme resistance, and potential applications gleaned from the genome sequence of Kineococcus radiotolerans SRS30216.</title>
        <authorList>
            <person name="Bagwell C.E."/>
            <person name="Bhat S."/>
            <person name="Hawkins G.M."/>
            <person name="Smith B.W."/>
            <person name="Biswas T."/>
            <person name="Hoover T.R."/>
            <person name="Saunders E."/>
            <person name="Han C.S."/>
            <person name="Tsodikov O.V."/>
            <person name="Shimkets L.J."/>
        </authorList>
    </citation>
    <scope>NUCLEOTIDE SEQUENCE [LARGE SCALE GENOMIC DNA]</scope>
    <source>
        <strain evidence="2">ATCC BAA-149 / DSM 14245 / SRS30216</strain>
    </source>
</reference>
<dbReference type="RefSeq" id="WP_011981647.1">
    <property type="nucleotide sequence ID" value="NC_009664.2"/>
</dbReference>
<dbReference type="EMBL" id="CP000750">
    <property type="protein sequence ID" value="ABS03214.1"/>
    <property type="molecule type" value="Genomic_DNA"/>
</dbReference>
<organism evidence="1 2">
    <name type="scientific">Kineococcus radiotolerans (strain ATCC BAA-149 / DSM 14245 / SRS30216)</name>
    <dbReference type="NCBI Taxonomy" id="266940"/>
    <lineage>
        <taxon>Bacteria</taxon>
        <taxon>Bacillati</taxon>
        <taxon>Actinomycetota</taxon>
        <taxon>Actinomycetes</taxon>
        <taxon>Kineosporiales</taxon>
        <taxon>Kineosporiaceae</taxon>
        <taxon>Kineococcus</taxon>
    </lineage>
</organism>
<protein>
    <recommendedName>
        <fullName evidence="3">DUF3263 domain-containing protein</fullName>
    </recommendedName>
</protein>
<evidence type="ECO:0008006" key="3">
    <source>
        <dbReference type="Google" id="ProtNLM"/>
    </source>
</evidence>
<accession>A6W8S5</accession>
<evidence type="ECO:0000313" key="1">
    <source>
        <dbReference type="EMBL" id="ABS03214.1"/>
    </source>
</evidence>
<dbReference type="Proteomes" id="UP000001116">
    <property type="component" value="Chromosome"/>
</dbReference>
<dbReference type="Pfam" id="PF11662">
    <property type="entry name" value="DUF3263"/>
    <property type="match status" value="1"/>
</dbReference>
<name>A6W8S5_KINRD</name>
<keyword evidence="2" id="KW-1185">Reference proteome</keyword>
<dbReference type="KEGG" id="kra:Krad_1728"/>
<sequence length="81" mass="9253">MQRRLTPDDREILDCLAALPDLSPRSTGPVLHARFGELTRVWQHVNALIDTEAALTYQPDLVARLRRLRTGRRGHLRRTAA</sequence>
<dbReference type="InterPro" id="IPR021678">
    <property type="entry name" value="DUF3263"/>
</dbReference>
<dbReference type="STRING" id="266940.Krad_1728"/>
<dbReference type="HOGENOM" id="CLU_2569285_0_0_11"/>
<dbReference type="AlphaFoldDB" id="A6W8S5"/>
<gene>
    <name evidence="1" type="ordered locus">Krad_1728</name>
</gene>